<proteinExistence type="predicted"/>
<sequence>MLSITCVNCRRVAPAKDLDEDSGFPVCRWCDAVFELPSADFDDAREDLPGLKWYGRLSIPPSFSVSALDGDPWNDRENQRREFVMTWPLGHVGMHRFPNLLLSIFLWFSVYIMTTIPSKEEIGLRITFFCAAAIPALPVTYLTLVSFINRTHLSITNGLLRVRHGPLPWADNITLSTDDIQRLYCARKKSQRHSTFYELRAKLRRGDVCPVVSKLNHPTTAIFLQQCIEDALGLE</sequence>
<evidence type="ECO:0000313" key="2">
    <source>
        <dbReference type="EMBL" id="AUX25619.1"/>
    </source>
</evidence>
<name>A0A4P2Q822_SORCE</name>
<dbReference type="Proteomes" id="UP000295781">
    <property type="component" value="Chromosome"/>
</dbReference>
<accession>A0A4P2Q822</accession>
<keyword evidence="1" id="KW-0472">Membrane</keyword>
<keyword evidence="1" id="KW-0812">Transmembrane</keyword>
<dbReference type="RefSeq" id="WP_129352655.1">
    <property type="nucleotide sequence ID" value="NZ_CP012670.1"/>
</dbReference>
<dbReference type="EMBL" id="CP012670">
    <property type="protein sequence ID" value="AUX25619.1"/>
    <property type="molecule type" value="Genomic_DNA"/>
</dbReference>
<protein>
    <submittedName>
        <fullName evidence="2">Uncharacterized protein</fullName>
    </submittedName>
</protein>
<dbReference type="AlphaFoldDB" id="A0A4P2Q822"/>
<evidence type="ECO:0000313" key="3">
    <source>
        <dbReference type="Proteomes" id="UP000295781"/>
    </source>
</evidence>
<reference evidence="2 3" key="1">
    <citation type="submission" date="2015-09" db="EMBL/GenBank/DDBJ databases">
        <title>Sorangium comparison.</title>
        <authorList>
            <person name="Zaburannyi N."/>
            <person name="Bunk B."/>
            <person name="Overmann J."/>
            <person name="Mueller R."/>
        </authorList>
    </citation>
    <scope>NUCLEOTIDE SEQUENCE [LARGE SCALE GENOMIC DNA]</scope>
    <source>
        <strain evidence="2 3">So ceGT47</strain>
    </source>
</reference>
<organism evidence="2 3">
    <name type="scientific">Sorangium cellulosum</name>
    <name type="common">Polyangium cellulosum</name>
    <dbReference type="NCBI Taxonomy" id="56"/>
    <lineage>
        <taxon>Bacteria</taxon>
        <taxon>Pseudomonadati</taxon>
        <taxon>Myxococcota</taxon>
        <taxon>Polyangia</taxon>
        <taxon>Polyangiales</taxon>
        <taxon>Polyangiaceae</taxon>
        <taxon>Sorangium</taxon>
    </lineage>
</organism>
<feature type="transmembrane region" description="Helical" evidence="1">
    <location>
        <begin position="97"/>
        <end position="116"/>
    </location>
</feature>
<evidence type="ECO:0000256" key="1">
    <source>
        <dbReference type="SAM" id="Phobius"/>
    </source>
</evidence>
<dbReference type="OrthoDB" id="7061362at2"/>
<feature type="transmembrane region" description="Helical" evidence="1">
    <location>
        <begin position="122"/>
        <end position="144"/>
    </location>
</feature>
<gene>
    <name evidence="2" type="ORF">SOCEGT47_061680</name>
</gene>
<keyword evidence="1" id="KW-1133">Transmembrane helix</keyword>